<dbReference type="Pfam" id="PF03658">
    <property type="entry name" value="Ub-RnfH"/>
    <property type="match status" value="1"/>
</dbReference>
<dbReference type="HAMAP" id="MF_00460">
    <property type="entry name" value="UPF0125_RnfH"/>
    <property type="match status" value="1"/>
</dbReference>
<sequence>MPEIRVAVAYALPERQYLRNITLPEGSTVRQAIDASGILELRGDIHLDQNQVGIFSKVVSLETTLHDGDRVEIYRPLLVDPKELRRRRAERVRK</sequence>
<dbReference type="RefSeq" id="WP_136989897.1">
    <property type="nucleotide sequence ID" value="NZ_SZPQ01000010.1"/>
</dbReference>
<proteinExistence type="inferred from homology"/>
<evidence type="ECO:0000256" key="1">
    <source>
        <dbReference type="ARBA" id="ARBA00010645"/>
    </source>
</evidence>
<dbReference type="EMBL" id="SZPQ01000010">
    <property type="protein sequence ID" value="TKI06791.1"/>
    <property type="molecule type" value="Genomic_DNA"/>
</dbReference>
<protein>
    <recommendedName>
        <fullName evidence="2">UPF0125 protein FCN80_09370</fullName>
    </recommendedName>
</protein>
<comment type="caution">
    <text evidence="3">The sequence shown here is derived from an EMBL/GenBank/DDBJ whole genome shotgun (WGS) entry which is preliminary data.</text>
</comment>
<evidence type="ECO:0000256" key="2">
    <source>
        <dbReference type="HAMAP-Rule" id="MF_00460"/>
    </source>
</evidence>
<dbReference type="Proteomes" id="UP000305202">
    <property type="component" value="Unassembled WGS sequence"/>
</dbReference>
<dbReference type="Gene3D" id="3.10.20.280">
    <property type="entry name" value="RnfH-like"/>
    <property type="match status" value="1"/>
</dbReference>
<evidence type="ECO:0000313" key="3">
    <source>
        <dbReference type="EMBL" id="TKI06791.1"/>
    </source>
</evidence>
<comment type="similarity">
    <text evidence="1 2">Belongs to the UPF0125 (RnfH) family.</text>
</comment>
<dbReference type="SUPFAM" id="SSF54285">
    <property type="entry name" value="MoaD/ThiS"/>
    <property type="match status" value="1"/>
</dbReference>
<accession>A0ABY2SMA2</accession>
<dbReference type="PANTHER" id="PTHR37483:SF1">
    <property type="entry name" value="UPF0125 PROTEIN RATB"/>
    <property type="match status" value="1"/>
</dbReference>
<dbReference type="InterPro" id="IPR037021">
    <property type="entry name" value="RnfH_sf"/>
</dbReference>
<keyword evidence="4" id="KW-1185">Reference proteome</keyword>
<name>A0ABY2SMA2_9HYPH</name>
<dbReference type="PANTHER" id="PTHR37483">
    <property type="entry name" value="UPF0125 PROTEIN RATB"/>
    <property type="match status" value="1"/>
</dbReference>
<dbReference type="InterPro" id="IPR016155">
    <property type="entry name" value="Mopterin_synth/thiamin_S_b"/>
</dbReference>
<reference evidence="3 4" key="1">
    <citation type="submission" date="2019-04" db="EMBL/GenBank/DDBJ databases">
        <authorList>
            <person name="Li M."/>
            <person name="Gao C."/>
        </authorList>
    </citation>
    <scope>NUCLEOTIDE SEQUENCE [LARGE SCALE GENOMIC DNA]</scope>
    <source>
        <strain evidence="3 4">BGMRC 2031</strain>
    </source>
</reference>
<organism evidence="3 4">
    <name type="scientific">Martelella alba</name>
    <dbReference type="NCBI Taxonomy" id="2590451"/>
    <lineage>
        <taxon>Bacteria</taxon>
        <taxon>Pseudomonadati</taxon>
        <taxon>Pseudomonadota</taxon>
        <taxon>Alphaproteobacteria</taxon>
        <taxon>Hyphomicrobiales</taxon>
        <taxon>Aurantimonadaceae</taxon>
        <taxon>Martelella</taxon>
    </lineage>
</organism>
<dbReference type="InterPro" id="IPR005346">
    <property type="entry name" value="RnfH"/>
</dbReference>
<gene>
    <name evidence="3" type="ORF">FCN80_09370</name>
</gene>
<evidence type="ECO:0000313" key="4">
    <source>
        <dbReference type="Proteomes" id="UP000305202"/>
    </source>
</evidence>
<dbReference type="NCBIfam" id="NF002490">
    <property type="entry name" value="PRK01777.1"/>
    <property type="match status" value="1"/>
</dbReference>